<evidence type="ECO:0000256" key="1">
    <source>
        <dbReference type="SAM" id="MobiDB-lite"/>
    </source>
</evidence>
<feature type="region of interest" description="Disordered" evidence="1">
    <location>
        <begin position="191"/>
        <end position="213"/>
    </location>
</feature>
<organism evidence="3 4">
    <name type="scientific">Deinococcus knuensis</name>
    <dbReference type="NCBI Taxonomy" id="1837380"/>
    <lineage>
        <taxon>Bacteria</taxon>
        <taxon>Thermotogati</taxon>
        <taxon>Deinococcota</taxon>
        <taxon>Deinococci</taxon>
        <taxon>Deinococcales</taxon>
        <taxon>Deinococcaceae</taxon>
        <taxon>Deinococcus</taxon>
    </lineage>
</organism>
<dbReference type="PANTHER" id="PTHR36933:SF1">
    <property type="entry name" value="SLL0788 PROTEIN"/>
    <property type="match status" value="1"/>
</dbReference>
<sequence>MLHSRSVRRFALPLLIVLAAVLGGLLLLPRLGGPAESSTEVRFVREMIQHHAQAVDMATRVRERSSDPDVRLLALDIMLSQQEQIGQMRGWLTLWKRPWAGAGMSADHARMMGMATQAQVENLSTLKGRAADVSFLQLMTRHHQGALSMVGPALKPGVRPEVQALARQIDLTQTAEVKLMTDMLRERGARPLSAPAGMNGAGTGEGSMDGMNH</sequence>
<dbReference type="RefSeq" id="WP_189099489.1">
    <property type="nucleotide sequence ID" value="NZ_BMQO01000002.1"/>
</dbReference>
<accession>A0ABQ2SCG3</accession>
<dbReference type="Proteomes" id="UP000620633">
    <property type="component" value="Unassembled WGS sequence"/>
</dbReference>
<protein>
    <submittedName>
        <fullName evidence="3">DUF305 domain-containing protein</fullName>
    </submittedName>
</protein>
<comment type="caution">
    <text evidence="3">The sequence shown here is derived from an EMBL/GenBank/DDBJ whole genome shotgun (WGS) entry which is preliminary data.</text>
</comment>
<gene>
    <name evidence="3" type="ORF">GCM10008961_09320</name>
</gene>
<proteinExistence type="predicted"/>
<dbReference type="Pfam" id="PF03713">
    <property type="entry name" value="DUF305"/>
    <property type="match status" value="1"/>
</dbReference>
<evidence type="ECO:0000259" key="2">
    <source>
        <dbReference type="Pfam" id="PF03713"/>
    </source>
</evidence>
<evidence type="ECO:0000313" key="4">
    <source>
        <dbReference type="Proteomes" id="UP000620633"/>
    </source>
</evidence>
<name>A0ABQ2SCG3_9DEIO</name>
<evidence type="ECO:0000313" key="3">
    <source>
        <dbReference type="EMBL" id="GGS19869.1"/>
    </source>
</evidence>
<keyword evidence="4" id="KW-1185">Reference proteome</keyword>
<dbReference type="PANTHER" id="PTHR36933">
    <property type="entry name" value="SLL0788 PROTEIN"/>
    <property type="match status" value="1"/>
</dbReference>
<reference evidence="4" key="1">
    <citation type="journal article" date="2019" name="Int. J. Syst. Evol. Microbiol.">
        <title>The Global Catalogue of Microorganisms (GCM) 10K type strain sequencing project: providing services to taxonomists for standard genome sequencing and annotation.</title>
        <authorList>
            <consortium name="The Broad Institute Genomics Platform"/>
            <consortium name="The Broad Institute Genome Sequencing Center for Infectious Disease"/>
            <person name="Wu L."/>
            <person name="Ma J."/>
        </authorList>
    </citation>
    <scope>NUCLEOTIDE SEQUENCE [LARGE SCALE GENOMIC DNA]</scope>
    <source>
        <strain evidence="4">JCM 31406</strain>
    </source>
</reference>
<feature type="domain" description="DUF305" evidence="2">
    <location>
        <begin position="40"/>
        <end position="184"/>
    </location>
</feature>
<dbReference type="InterPro" id="IPR005183">
    <property type="entry name" value="DUF305_CopM-like"/>
</dbReference>
<dbReference type="EMBL" id="BMQO01000002">
    <property type="protein sequence ID" value="GGS19869.1"/>
    <property type="molecule type" value="Genomic_DNA"/>
</dbReference>
<dbReference type="Gene3D" id="1.20.1260.10">
    <property type="match status" value="1"/>
</dbReference>
<dbReference type="InterPro" id="IPR012347">
    <property type="entry name" value="Ferritin-like"/>
</dbReference>